<dbReference type="PROSITE" id="PS50206">
    <property type="entry name" value="RHODANESE_3"/>
    <property type="match status" value="1"/>
</dbReference>
<dbReference type="InterPro" id="IPR001763">
    <property type="entry name" value="Rhodanese-like_dom"/>
</dbReference>
<evidence type="ECO:0000313" key="2">
    <source>
        <dbReference type="EMBL" id="RKS88193.1"/>
    </source>
</evidence>
<comment type="caution">
    <text evidence="2">The sequence shown here is derived from an EMBL/GenBank/DDBJ whole genome shotgun (WGS) entry which is preliminary data.</text>
</comment>
<dbReference type="InterPro" id="IPR005939">
    <property type="entry name" value="BLH_phosphatase-like"/>
</dbReference>
<organism evidence="2 3">
    <name type="scientific">Sphingosinicella microcystinivorans</name>
    <dbReference type="NCBI Taxonomy" id="335406"/>
    <lineage>
        <taxon>Bacteria</taxon>
        <taxon>Pseudomonadati</taxon>
        <taxon>Pseudomonadota</taxon>
        <taxon>Alphaproteobacteria</taxon>
        <taxon>Sphingomonadales</taxon>
        <taxon>Sphingosinicellaceae</taxon>
        <taxon>Sphingosinicella</taxon>
    </lineage>
</organism>
<evidence type="ECO:0000313" key="3">
    <source>
        <dbReference type="Proteomes" id="UP000276029"/>
    </source>
</evidence>
<dbReference type="Proteomes" id="UP000276029">
    <property type="component" value="Unassembled WGS sequence"/>
</dbReference>
<dbReference type="InterPro" id="IPR029021">
    <property type="entry name" value="Prot-tyrosine_phosphatase-like"/>
</dbReference>
<feature type="domain" description="Rhodanese" evidence="1">
    <location>
        <begin position="75"/>
        <end position="141"/>
    </location>
</feature>
<gene>
    <name evidence="2" type="ORF">DFR51_2840</name>
</gene>
<evidence type="ECO:0000259" key="1">
    <source>
        <dbReference type="PROSITE" id="PS50206"/>
    </source>
</evidence>
<sequence length="152" mass="15451">MSCTSVPGLLEETMFLKLSEAVSVAPQITAADVGAAKAAGFTAIINNRPDGEAPDQPPGETIAAAAAAEGLAYAHIPMSQGGITPGMIEAVRKALEGQTTLMFCRSGTRSTMLWGLAEASAGKDPVALAEAARAAGYDLSPICGVMQQMAAR</sequence>
<dbReference type="Pfam" id="PF04273">
    <property type="entry name" value="BLH_phosphatase"/>
    <property type="match status" value="1"/>
</dbReference>
<protein>
    <submittedName>
        <fullName evidence="2">Uncharacterized protein (TIGR01244 family)</fullName>
    </submittedName>
</protein>
<dbReference type="RefSeq" id="WP_338069506.1">
    <property type="nucleotide sequence ID" value="NZ_AP018711.1"/>
</dbReference>
<dbReference type="Gene3D" id="3.90.190.10">
    <property type="entry name" value="Protein tyrosine phosphatase superfamily"/>
    <property type="match status" value="1"/>
</dbReference>
<reference evidence="2 3" key="1">
    <citation type="submission" date="2018-10" db="EMBL/GenBank/DDBJ databases">
        <title>Genomic Encyclopedia of Type Strains, Phase IV (KMG-IV): sequencing the most valuable type-strain genomes for metagenomic binning, comparative biology and taxonomic classification.</title>
        <authorList>
            <person name="Goeker M."/>
        </authorList>
    </citation>
    <scope>NUCLEOTIDE SEQUENCE [LARGE SCALE GENOMIC DNA]</scope>
    <source>
        <strain evidence="2 3">DSM 19791</strain>
    </source>
</reference>
<name>A0ABX9SX47_SPHMI</name>
<keyword evidence="3" id="KW-1185">Reference proteome</keyword>
<accession>A0ABX9SX47</accession>
<proteinExistence type="predicted"/>
<dbReference type="EMBL" id="RBWX01000009">
    <property type="protein sequence ID" value="RKS88193.1"/>
    <property type="molecule type" value="Genomic_DNA"/>
</dbReference>
<dbReference type="NCBIfam" id="TIGR01244">
    <property type="entry name" value="TIGR01244 family sulfur transferase"/>
    <property type="match status" value="1"/>
</dbReference>